<reference evidence="1" key="2">
    <citation type="journal article" date="2015" name="Data Brief">
        <title>Shoot transcriptome of the giant reed, Arundo donax.</title>
        <authorList>
            <person name="Barrero R.A."/>
            <person name="Guerrero F.D."/>
            <person name="Moolhuijzen P."/>
            <person name="Goolsby J.A."/>
            <person name="Tidwell J."/>
            <person name="Bellgard S.E."/>
            <person name="Bellgard M.I."/>
        </authorList>
    </citation>
    <scope>NUCLEOTIDE SEQUENCE</scope>
    <source>
        <tissue evidence="1">Shoot tissue taken approximately 20 cm above the soil surface</tissue>
    </source>
</reference>
<sequence>MSWRRRRRCRGRERCRG</sequence>
<dbReference type="AlphaFoldDB" id="A0A0A9A512"/>
<accession>A0A0A9A512</accession>
<proteinExistence type="predicted"/>
<protein>
    <submittedName>
        <fullName evidence="1">LOX2</fullName>
    </submittedName>
</protein>
<dbReference type="EMBL" id="GBRH01251121">
    <property type="protein sequence ID" value="JAD46774.1"/>
    <property type="molecule type" value="Transcribed_RNA"/>
</dbReference>
<evidence type="ECO:0000313" key="1">
    <source>
        <dbReference type="EMBL" id="JAD46774.1"/>
    </source>
</evidence>
<organism evidence="1">
    <name type="scientific">Arundo donax</name>
    <name type="common">Giant reed</name>
    <name type="synonym">Donax arundinaceus</name>
    <dbReference type="NCBI Taxonomy" id="35708"/>
    <lineage>
        <taxon>Eukaryota</taxon>
        <taxon>Viridiplantae</taxon>
        <taxon>Streptophyta</taxon>
        <taxon>Embryophyta</taxon>
        <taxon>Tracheophyta</taxon>
        <taxon>Spermatophyta</taxon>
        <taxon>Magnoliopsida</taxon>
        <taxon>Liliopsida</taxon>
        <taxon>Poales</taxon>
        <taxon>Poaceae</taxon>
        <taxon>PACMAD clade</taxon>
        <taxon>Arundinoideae</taxon>
        <taxon>Arundineae</taxon>
        <taxon>Arundo</taxon>
    </lineage>
</organism>
<name>A0A0A9A512_ARUDO</name>
<reference evidence="1" key="1">
    <citation type="submission" date="2014-09" db="EMBL/GenBank/DDBJ databases">
        <authorList>
            <person name="Magalhaes I.L.F."/>
            <person name="Oliveira U."/>
            <person name="Santos F.R."/>
            <person name="Vidigal T.H.D.A."/>
            <person name="Brescovit A.D."/>
            <person name="Santos A.J."/>
        </authorList>
    </citation>
    <scope>NUCLEOTIDE SEQUENCE</scope>
    <source>
        <tissue evidence="1">Shoot tissue taken approximately 20 cm above the soil surface</tissue>
    </source>
</reference>